<gene>
    <name evidence="5" type="ORF">A4E84_15605</name>
</gene>
<evidence type="ECO:0000259" key="4">
    <source>
        <dbReference type="PROSITE" id="PS50932"/>
    </source>
</evidence>
<name>A0A143C045_9ACTN</name>
<accession>A0A143C045</accession>
<dbReference type="SUPFAM" id="SSF47413">
    <property type="entry name" value="lambda repressor-like DNA-binding domains"/>
    <property type="match status" value="1"/>
</dbReference>
<protein>
    <submittedName>
        <fullName evidence="5">LacI family transcriptional regulator</fullName>
    </submittedName>
</protein>
<dbReference type="EMBL" id="CP015098">
    <property type="protein sequence ID" value="AMW10808.1"/>
    <property type="molecule type" value="Genomic_DNA"/>
</dbReference>
<dbReference type="Pfam" id="PF13377">
    <property type="entry name" value="Peripla_BP_3"/>
    <property type="match status" value="1"/>
</dbReference>
<organism evidence="5 6">
    <name type="scientific">Streptomyces qaidamensis</name>
    <dbReference type="NCBI Taxonomy" id="1783515"/>
    <lineage>
        <taxon>Bacteria</taxon>
        <taxon>Bacillati</taxon>
        <taxon>Actinomycetota</taxon>
        <taxon>Actinomycetes</taxon>
        <taxon>Kitasatosporales</taxon>
        <taxon>Streptomycetaceae</taxon>
        <taxon>Streptomyces</taxon>
        <taxon>Streptomyces aurantiacus group</taxon>
    </lineage>
</organism>
<evidence type="ECO:0000256" key="2">
    <source>
        <dbReference type="ARBA" id="ARBA00023125"/>
    </source>
</evidence>
<keyword evidence="3" id="KW-0804">Transcription</keyword>
<dbReference type="STRING" id="1783515.A4E84_15605"/>
<feature type="domain" description="HTH lacI-type" evidence="4">
    <location>
        <begin position="2"/>
        <end position="56"/>
    </location>
</feature>
<dbReference type="PROSITE" id="PS50932">
    <property type="entry name" value="HTH_LACI_2"/>
    <property type="match status" value="1"/>
</dbReference>
<keyword evidence="6" id="KW-1185">Reference proteome</keyword>
<evidence type="ECO:0000256" key="3">
    <source>
        <dbReference type="ARBA" id="ARBA00023163"/>
    </source>
</evidence>
<reference evidence="6" key="1">
    <citation type="submission" date="2016-04" db="EMBL/GenBank/DDBJ databases">
        <authorList>
            <person name="Zhang B."/>
        </authorList>
    </citation>
    <scope>NUCLEOTIDE SEQUENCE [LARGE SCALE GENOMIC DNA]</scope>
    <source>
        <strain evidence="6">S10</strain>
    </source>
</reference>
<dbReference type="CDD" id="cd01392">
    <property type="entry name" value="HTH_LacI"/>
    <property type="match status" value="1"/>
</dbReference>
<evidence type="ECO:0000313" key="6">
    <source>
        <dbReference type="Proteomes" id="UP000076096"/>
    </source>
</evidence>
<dbReference type="InterPro" id="IPR028082">
    <property type="entry name" value="Peripla_BP_I"/>
</dbReference>
<dbReference type="PANTHER" id="PTHR30146:SF153">
    <property type="entry name" value="LACTOSE OPERON REPRESSOR"/>
    <property type="match status" value="1"/>
</dbReference>
<dbReference type="Proteomes" id="UP000076096">
    <property type="component" value="Chromosome"/>
</dbReference>
<dbReference type="CDD" id="cd06267">
    <property type="entry name" value="PBP1_LacI_sugar_binding-like"/>
    <property type="match status" value="1"/>
</dbReference>
<dbReference type="KEGG" id="stsi:A4E84_15605"/>
<dbReference type="PANTHER" id="PTHR30146">
    <property type="entry name" value="LACI-RELATED TRANSCRIPTIONAL REPRESSOR"/>
    <property type="match status" value="1"/>
</dbReference>
<dbReference type="InterPro" id="IPR000843">
    <property type="entry name" value="HTH_LacI"/>
</dbReference>
<keyword evidence="1" id="KW-0805">Transcription regulation</keyword>
<dbReference type="Gene3D" id="3.40.50.2300">
    <property type="match status" value="2"/>
</dbReference>
<evidence type="ECO:0000313" key="5">
    <source>
        <dbReference type="EMBL" id="AMW10808.1"/>
    </source>
</evidence>
<dbReference type="InterPro" id="IPR010982">
    <property type="entry name" value="Lambda_DNA-bd_dom_sf"/>
</dbReference>
<dbReference type="SUPFAM" id="SSF53822">
    <property type="entry name" value="Periplasmic binding protein-like I"/>
    <property type="match status" value="1"/>
</dbReference>
<dbReference type="GO" id="GO:0000976">
    <property type="term" value="F:transcription cis-regulatory region binding"/>
    <property type="evidence" value="ECO:0007669"/>
    <property type="project" value="TreeGrafter"/>
</dbReference>
<proteinExistence type="predicted"/>
<evidence type="ECO:0000256" key="1">
    <source>
        <dbReference type="ARBA" id="ARBA00023015"/>
    </source>
</evidence>
<dbReference type="AlphaFoldDB" id="A0A143C045"/>
<dbReference type="Gene3D" id="1.10.260.40">
    <property type="entry name" value="lambda repressor-like DNA-binding domains"/>
    <property type="match status" value="1"/>
</dbReference>
<dbReference type="InterPro" id="IPR046335">
    <property type="entry name" value="LacI/GalR-like_sensor"/>
</dbReference>
<sequence>MVRITDVARLAGVSPSTVSYALSGKRPISDATRRRVEAAVRDLGYRPHAGARGPAGGKQNVLALAAPLRPGVHTPVVMRLAVSVVTTARAHDHDVLLLTQEEAEEGLNRALGTASVDGLLLTDVGLHDPRLPRLRFLDSPSVLIGVPADPRGLTCVDLDFRAAGEVCVNHLAGLGHRTVALVGSPPEVYLRRTAYAHHLMQGFTAAAARHGLTTSVHPGDPDPATAPRLAERLLREHPALTAVVIHNEPLLAPLITAFEHLGLRVPADLSVTAVCPDDLAATPRVPVTSVTLPADELGAHAVDLLIRKLHGAPVPETTLLAPRLTERASTSHRMPA</sequence>
<dbReference type="GO" id="GO:0003700">
    <property type="term" value="F:DNA-binding transcription factor activity"/>
    <property type="evidence" value="ECO:0007669"/>
    <property type="project" value="TreeGrafter"/>
</dbReference>
<keyword evidence="2" id="KW-0238">DNA-binding</keyword>
<dbReference type="PROSITE" id="PS00356">
    <property type="entry name" value="HTH_LACI_1"/>
    <property type="match status" value="1"/>
</dbReference>
<dbReference type="RefSeq" id="WP_062927166.1">
    <property type="nucleotide sequence ID" value="NZ_CP015098.1"/>
</dbReference>
<dbReference type="SMART" id="SM00354">
    <property type="entry name" value="HTH_LACI"/>
    <property type="match status" value="1"/>
</dbReference>
<dbReference type="Pfam" id="PF00356">
    <property type="entry name" value="LacI"/>
    <property type="match status" value="1"/>
</dbReference>